<dbReference type="InterPro" id="IPR000859">
    <property type="entry name" value="CUB_dom"/>
</dbReference>
<comment type="caution">
    <text evidence="2">Lacks conserved residue(s) required for the propagation of feature annotation.</text>
</comment>
<accession>A0AAN8WS95</accession>
<dbReference type="SUPFAM" id="SSF49854">
    <property type="entry name" value="Spermadhesin, CUB domain"/>
    <property type="match status" value="1"/>
</dbReference>
<gene>
    <name evidence="4" type="ORF">SK128_015791</name>
</gene>
<dbReference type="PROSITE" id="PS01180">
    <property type="entry name" value="CUB"/>
    <property type="match status" value="1"/>
</dbReference>
<dbReference type="AlphaFoldDB" id="A0AAN8WS95"/>
<dbReference type="EMBL" id="JAXCGZ010020796">
    <property type="protein sequence ID" value="KAK7065390.1"/>
    <property type="molecule type" value="Genomic_DNA"/>
</dbReference>
<dbReference type="Pfam" id="PF26080">
    <property type="entry name" value="CUB_animal"/>
    <property type="match status" value="1"/>
</dbReference>
<feature type="domain" description="CUB" evidence="3">
    <location>
        <begin position="52"/>
        <end position="205"/>
    </location>
</feature>
<keyword evidence="5" id="KW-1185">Reference proteome</keyword>
<protein>
    <recommendedName>
        <fullName evidence="3">CUB domain-containing protein</fullName>
    </recommendedName>
</protein>
<name>A0AAN8WS95_HALRR</name>
<organism evidence="4 5">
    <name type="scientific">Halocaridina rubra</name>
    <name type="common">Hawaiian red shrimp</name>
    <dbReference type="NCBI Taxonomy" id="373956"/>
    <lineage>
        <taxon>Eukaryota</taxon>
        <taxon>Metazoa</taxon>
        <taxon>Ecdysozoa</taxon>
        <taxon>Arthropoda</taxon>
        <taxon>Crustacea</taxon>
        <taxon>Multicrustacea</taxon>
        <taxon>Malacostraca</taxon>
        <taxon>Eumalacostraca</taxon>
        <taxon>Eucarida</taxon>
        <taxon>Decapoda</taxon>
        <taxon>Pleocyemata</taxon>
        <taxon>Caridea</taxon>
        <taxon>Atyoidea</taxon>
        <taxon>Atyidae</taxon>
        <taxon>Halocaridina</taxon>
    </lineage>
</organism>
<evidence type="ECO:0000256" key="2">
    <source>
        <dbReference type="PROSITE-ProRule" id="PRU00059"/>
    </source>
</evidence>
<comment type="caution">
    <text evidence="4">The sequence shown here is derived from an EMBL/GenBank/DDBJ whole genome shotgun (WGS) entry which is preliminary data.</text>
</comment>
<dbReference type="InterPro" id="IPR035914">
    <property type="entry name" value="Sperma_CUB_dom_sf"/>
</dbReference>
<dbReference type="PANTHER" id="PTHR33236">
    <property type="entry name" value="INTRAFLAGELLAR TRANSPORT PROTEIN 122 FAMILY PROTEIN-RELATED"/>
    <property type="match status" value="1"/>
</dbReference>
<proteinExistence type="predicted"/>
<evidence type="ECO:0000313" key="4">
    <source>
        <dbReference type="EMBL" id="KAK7065390.1"/>
    </source>
</evidence>
<dbReference type="Gene3D" id="2.60.120.290">
    <property type="entry name" value="Spermadhesin, CUB domain"/>
    <property type="match status" value="1"/>
</dbReference>
<evidence type="ECO:0000256" key="1">
    <source>
        <dbReference type="ARBA" id="ARBA00023157"/>
    </source>
</evidence>
<evidence type="ECO:0000313" key="5">
    <source>
        <dbReference type="Proteomes" id="UP001381693"/>
    </source>
</evidence>
<sequence length="208" mass="21694">MPISAVYVDVDPNGGPLTVAIDRSAASTATRSWNIQVDQIPCSSTTRAPTGCLQYFTETSGTVMSFNFQNTITTGTPQIANTNYGVCIEMAAGYCGIIWERDTTVGDNGFTVSGNAAVLAPGLIGTPDASATGTADCTEDYIIIPGGVDDAGNLADRYCGLGFPNMVTSTQKPFTMFVVTNDNEDADAAGTIGTNSGFSLNYRQTTTC</sequence>
<reference evidence="4 5" key="1">
    <citation type="submission" date="2023-11" db="EMBL/GenBank/DDBJ databases">
        <title>Halocaridina rubra genome assembly.</title>
        <authorList>
            <person name="Smith C."/>
        </authorList>
    </citation>
    <scope>NUCLEOTIDE SEQUENCE [LARGE SCALE GENOMIC DNA]</scope>
    <source>
        <strain evidence="4">EP-1</strain>
        <tissue evidence="4">Whole</tissue>
    </source>
</reference>
<dbReference type="InterPro" id="IPR058698">
    <property type="entry name" value="CUB_metazoa"/>
</dbReference>
<evidence type="ECO:0000259" key="3">
    <source>
        <dbReference type="PROSITE" id="PS01180"/>
    </source>
</evidence>
<dbReference type="Proteomes" id="UP001381693">
    <property type="component" value="Unassembled WGS sequence"/>
</dbReference>
<dbReference type="PANTHER" id="PTHR33236:SF5">
    <property type="entry name" value="CUB DOMAIN-CONTAINING PROTEIN"/>
    <property type="match status" value="1"/>
</dbReference>
<keyword evidence="1" id="KW-1015">Disulfide bond</keyword>